<proteinExistence type="predicted"/>
<dbReference type="EMBL" id="OV651822">
    <property type="protein sequence ID" value="CAH1100796.1"/>
    <property type="molecule type" value="Genomic_DNA"/>
</dbReference>
<keyword evidence="3" id="KW-1185">Reference proteome</keyword>
<gene>
    <name evidence="2" type="ORF">PSYICH_LOCUS2087</name>
</gene>
<dbReference type="Proteomes" id="UP001153636">
    <property type="component" value="Chromosome 10"/>
</dbReference>
<dbReference type="AlphaFoldDB" id="A0A9P0CMG8"/>
<sequence length="148" mass="16817">MSSRSKKILSLVPKKPDMSGNETLASPNNQQNVEVVTEDGYLLTDLNDSVEDNFQKIKEVRANYYNMEILEPQVFTSLISVPLENNLRILSQEQPTQSTSTMDQGENANETGYRFTEVDMPCRIINNQIILNEPEQTKENESIGIYVI</sequence>
<protein>
    <submittedName>
        <fullName evidence="2">Uncharacterized protein</fullName>
    </submittedName>
</protein>
<dbReference type="OrthoDB" id="6801515at2759"/>
<evidence type="ECO:0000313" key="2">
    <source>
        <dbReference type="EMBL" id="CAH1100796.1"/>
    </source>
</evidence>
<name>A0A9P0CMG8_9CUCU</name>
<evidence type="ECO:0000313" key="3">
    <source>
        <dbReference type="Proteomes" id="UP001153636"/>
    </source>
</evidence>
<accession>A0A9P0CMG8</accession>
<feature type="region of interest" description="Disordered" evidence="1">
    <location>
        <begin position="1"/>
        <end position="26"/>
    </location>
</feature>
<organism evidence="2 3">
    <name type="scientific">Psylliodes chrysocephalus</name>
    <dbReference type="NCBI Taxonomy" id="3402493"/>
    <lineage>
        <taxon>Eukaryota</taxon>
        <taxon>Metazoa</taxon>
        <taxon>Ecdysozoa</taxon>
        <taxon>Arthropoda</taxon>
        <taxon>Hexapoda</taxon>
        <taxon>Insecta</taxon>
        <taxon>Pterygota</taxon>
        <taxon>Neoptera</taxon>
        <taxon>Endopterygota</taxon>
        <taxon>Coleoptera</taxon>
        <taxon>Polyphaga</taxon>
        <taxon>Cucujiformia</taxon>
        <taxon>Chrysomeloidea</taxon>
        <taxon>Chrysomelidae</taxon>
        <taxon>Galerucinae</taxon>
        <taxon>Alticini</taxon>
        <taxon>Psylliodes</taxon>
    </lineage>
</organism>
<evidence type="ECO:0000256" key="1">
    <source>
        <dbReference type="SAM" id="MobiDB-lite"/>
    </source>
</evidence>
<reference evidence="2" key="1">
    <citation type="submission" date="2022-01" db="EMBL/GenBank/DDBJ databases">
        <authorList>
            <person name="King R."/>
        </authorList>
    </citation>
    <scope>NUCLEOTIDE SEQUENCE</scope>
</reference>